<evidence type="ECO:0000256" key="9">
    <source>
        <dbReference type="PROSITE-ProRule" id="PRU10040"/>
    </source>
</evidence>
<dbReference type="SUPFAM" id="SSF51126">
    <property type="entry name" value="Pectin lyase-like"/>
    <property type="match status" value="1"/>
</dbReference>
<feature type="signal peptide" evidence="10">
    <location>
        <begin position="1"/>
        <end position="22"/>
    </location>
</feature>
<dbReference type="PANTHER" id="PTHR31321">
    <property type="entry name" value="ACYL-COA THIOESTER HYDROLASE YBHC-RELATED"/>
    <property type="match status" value="1"/>
</dbReference>
<dbReference type="Gene3D" id="2.160.20.10">
    <property type="entry name" value="Single-stranded right-handed beta-helix, Pectin lyase-like"/>
    <property type="match status" value="1"/>
</dbReference>
<reference evidence="12 13" key="1">
    <citation type="submission" date="2020-06" db="EMBL/GenBank/DDBJ databases">
        <title>WGS assembly of Ceratodon purpureus strain R40.</title>
        <authorList>
            <person name="Carey S.B."/>
            <person name="Jenkins J."/>
            <person name="Shu S."/>
            <person name="Lovell J.T."/>
            <person name="Sreedasyam A."/>
            <person name="Maumus F."/>
            <person name="Tiley G.P."/>
            <person name="Fernandez-Pozo N."/>
            <person name="Barry K."/>
            <person name="Chen C."/>
            <person name="Wang M."/>
            <person name="Lipzen A."/>
            <person name="Daum C."/>
            <person name="Saski C.A."/>
            <person name="Payton A.C."/>
            <person name="Mcbreen J.C."/>
            <person name="Conrad R.E."/>
            <person name="Kollar L.M."/>
            <person name="Olsson S."/>
            <person name="Huttunen S."/>
            <person name="Landis J.B."/>
            <person name="Wickett N.J."/>
            <person name="Johnson M.G."/>
            <person name="Rensing S.A."/>
            <person name="Grimwood J."/>
            <person name="Schmutz J."/>
            <person name="Mcdaniel S.F."/>
        </authorList>
    </citation>
    <scope>NUCLEOTIDE SEQUENCE [LARGE SCALE GENOMIC DNA]</scope>
    <source>
        <strain evidence="12 13">R40</strain>
    </source>
</reference>
<feature type="chain" id="PRO_5035964008" description="Pectinesterase" evidence="10">
    <location>
        <begin position="23"/>
        <end position="366"/>
    </location>
</feature>
<dbReference type="PANTHER" id="PTHR31321:SF57">
    <property type="entry name" value="PECTINESTERASE 53-RELATED"/>
    <property type="match status" value="1"/>
</dbReference>
<dbReference type="InterPro" id="IPR012334">
    <property type="entry name" value="Pectin_lyas_fold"/>
</dbReference>
<protein>
    <recommendedName>
        <fullName evidence="3 10">Pectinesterase</fullName>
        <ecNumber evidence="3 10">3.1.1.11</ecNumber>
    </recommendedName>
</protein>
<evidence type="ECO:0000256" key="8">
    <source>
        <dbReference type="ARBA" id="ARBA00057335"/>
    </source>
</evidence>
<evidence type="ECO:0000256" key="2">
    <source>
        <dbReference type="ARBA" id="ARBA00008891"/>
    </source>
</evidence>
<evidence type="ECO:0000313" key="12">
    <source>
        <dbReference type="EMBL" id="KAG0557848.1"/>
    </source>
</evidence>
<dbReference type="EC" id="3.1.1.11" evidence="3 10"/>
<evidence type="ECO:0000256" key="7">
    <source>
        <dbReference type="ARBA" id="ARBA00047928"/>
    </source>
</evidence>
<dbReference type="InterPro" id="IPR033131">
    <property type="entry name" value="Pectinesterase_Asp_AS"/>
</dbReference>
<keyword evidence="10" id="KW-0732">Signal</keyword>
<accession>A0A8T0GJE9</accession>
<keyword evidence="4 10" id="KW-0378">Hydrolase</keyword>
<dbReference type="GO" id="GO:0030599">
    <property type="term" value="F:pectinesterase activity"/>
    <property type="evidence" value="ECO:0007669"/>
    <property type="project" value="UniProtKB-UniRule"/>
</dbReference>
<evidence type="ECO:0000259" key="11">
    <source>
        <dbReference type="Pfam" id="PF01095"/>
    </source>
</evidence>
<evidence type="ECO:0000256" key="3">
    <source>
        <dbReference type="ARBA" id="ARBA00013229"/>
    </source>
</evidence>
<evidence type="ECO:0000256" key="5">
    <source>
        <dbReference type="ARBA" id="ARBA00023085"/>
    </source>
</evidence>
<dbReference type="InterPro" id="IPR011050">
    <property type="entry name" value="Pectin_lyase_fold/virulence"/>
</dbReference>
<feature type="active site" evidence="9">
    <location>
        <position position="226"/>
    </location>
</feature>
<proteinExistence type="inferred from homology"/>
<dbReference type="InterPro" id="IPR000070">
    <property type="entry name" value="Pectinesterase_cat"/>
</dbReference>
<dbReference type="Proteomes" id="UP000822688">
    <property type="component" value="Chromosome 11"/>
</dbReference>
<dbReference type="EMBL" id="CM026432">
    <property type="protein sequence ID" value="KAG0557848.1"/>
    <property type="molecule type" value="Genomic_DNA"/>
</dbReference>
<dbReference type="Pfam" id="PF01095">
    <property type="entry name" value="Pectinesterase"/>
    <property type="match status" value="1"/>
</dbReference>
<dbReference type="AlphaFoldDB" id="A0A8T0GJE9"/>
<organism evidence="12 13">
    <name type="scientific">Ceratodon purpureus</name>
    <name type="common">Fire moss</name>
    <name type="synonym">Dicranum purpureum</name>
    <dbReference type="NCBI Taxonomy" id="3225"/>
    <lineage>
        <taxon>Eukaryota</taxon>
        <taxon>Viridiplantae</taxon>
        <taxon>Streptophyta</taxon>
        <taxon>Embryophyta</taxon>
        <taxon>Bryophyta</taxon>
        <taxon>Bryophytina</taxon>
        <taxon>Bryopsida</taxon>
        <taxon>Dicranidae</taxon>
        <taxon>Pseudoditrichales</taxon>
        <taxon>Ditrichaceae</taxon>
        <taxon>Ceratodon</taxon>
    </lineage>
</organism>
<evidence type="ECO:0000256" key="1">
    <source>
        <dbReference type="ARBA" id="ARBA00005184"/>
    </source>
</evidence>
<dbReference type="GO" id="GO:0045490">
    <property type="term" value="P:pectin catabolic process"/>
    <property type="evidence" value="ECO:0007669"/>
    <property type="project" value="UniProtKB-UniRule"/>
</dbReference>
<evidence type="ECO:0000256" key="4">
    <source>
        <dbReference type="ARBA" id="ARBA00022801"/>
    </source>
</evidence>
<name>A0A8T0GJE9_CERPU</name>
<keyword evidence="13" id="KW-1185">Reference proteome</keyword>
<comment type="pathway">
    <text evidence="1 10">Glycan metabolism; pectin degradation; 2-dehydro-3-deoxy-D-gluconate from pectin: step 1/5.</text>
</comment>
<dbReference type="FunFam" id="2.160.20.10:FF:000013">
    <property type="entry name" value="Pectinesterase"/>
    <property type="match status" value="1"/>
</dbReference>
<comment type="similarity">
    <text evidence="2">Belongs to the pectinesterase family.</text>
</comment>
<gene>
    <name evidence="12" type="ORF">KC19_11G161400</name>
</gene>
<comment type="caution">
    <text evidence="12">The sequence shown here is derived from an EMBL/GenBank/DDBJ whole genome shotgun (WGS) entry which is preliminary data.</text>
</comment>
<dbReference type="PROSITE" id="PS00503">
    <property type="entry name" value="PECTINESTERASE_2"/>
    <property type="match status" value="1"/>
</dbReference>
<keyword evidence="5 10" id="KW-0063">Aspartyl esterase</keyword>
<dbReference type="GO" id="GO:0042545">
    <property type="term" value="P:cell wall modification"/>
    <property type="evidence" value="ECO:0007669"/>
    <property type="project" value="UniProtKB-UniRule"/>
</dbReference>
<evidence type="ECO:0000256" key="6">
    <source>
        <dbReference type="ARBA" id="ARBA00023180"/>
    </source>
</evidence>
<evidence type="ECO:0000256" key="10">
    <source>
        <dbReference type="RuleBase" id="RU000589"/>
    </source>
</evidence>
<evidence type="ECO:0000313" key="13">
    <source>
        <dbReference type="Proteomes" id="UP000822688"/>
    </source>
</evidence>
<sequence>MAVSRVLEVLVMILVVVPLAYGQSSESEYDAWLAANQAKYQDSVTALGTPPAVGDFVTVAADSPPASPSCIRYVGKKGSGAKYSKVKSAVKSIPDGMTERCVIYVGEGVWEEKFEIPKTKGPITLKGVSALKSVIQYGDYAEKAGSTSKSATVAVMSDYFKAEDITFSNTHPPPPGGAVGQQAVAFRIEGDKAEFYRVAFLGGQDTLYDKKGRHYYKDCYIKGSIDFIFGAGNAFFERCNLASIANPGSGSLTAQKKTSKNEMSGFVFYGCLVTGNGPIYLGRAWGTYSKVVFVYTDIQAPIYPEGWFNWGDPKREKTVYYGQYKCYGPGADTSGRVSWSKDLSDEQAKPFLSNDFVDASSWIGKK</sequence>
<keyword evidence="6" id="KW-0325">Glycoprotein</keyword>
<feature type="domain" description="Pectinesterase catalytic" evidence="11">
    <location>
        <begin position="74"/>
        <end position="359"/>
    </location>
</feature>
<comment type="catalytic activity">
    <reaction evidence="7 10">
        <text>[(1-&gt;4)-alpha-D-galacturonosyl methyl ester](n) + n H2O = [(1-&gt;4)-alpha-D-galacturonosyl](n) + n methanol + n H(+)</text>
        <dbReference type="Rhea" id="RHEA:22380"/>
        <dbReference type="Rhea" id="RHEA-COMP:14570"/>
        <dbReference type="Rhea" id="RHEA-COMP:14573"/>
        <dbReference type="ChEBI" id="CHEBI:15377"/>
        <dbReference type="ChEBI" id="CHEBI:15378"/>
        <dbReference type="ChEBI" id="CHEBI:17790"/>
        <dbReference type="ChEBI" id="CHEBI:140522"/>
        <dbReference type="ChEBI" id="CHEBI:140523"/>
        <dbReference type="EC" id="3.1.1.11"/>
    </reaction>
</comment>
<comment type="function">
    <text evidence="8">Acts in the modification of cell walls via demethylesterification of cell wall pectin.</text>
</comment>